<reference evidence="2 3" key="1">
    <citation type="submission" date="2024-09" db="EMBL/GenBank/DDBJ databases">
        <authorList>
            <person name="Sun Q."/>
            <person name="Mori K."/>
        </authorList>
    </citation>
    <scope>NUCLEOTIDE SEQUENCE [LARGE SCALE GENOMIC DNA]</scope>
    <source>
        <strain evidence="2 3">JCM 3143</strain>
    </source>
</reference>
<dbReference type="EMBL" id="JBHMBW010000057">
    <property type="protein sequence ID" value="MFB9629435.1"/>
    <property type="molecule type" value="Genomic_DNA"/>
</dbReference>
<name>A0ABV5SCP9_9ACTN</name>
<organism evidence="2 3">
    <name type="scientific">Nonomuraea helvata</name>
    <dbReference type="NCBI Taxonomy" id="37484"/>
    <lineage>
        <taxon>Bacteria</taxon>
        <taxon>Bacillati</taxon>
        <taxon>Actinomycetota</taxon>
        <taxon>Actinomycetes</taxon>
        <taxon>Streptosporangiales</taxon>
        <taxon>Streptosporangiaceae</taxon>
        <taxon>Nonomuraea</taxon>
    </lineage>
</organism>
<gene>
    <name evidence="2" type="ORF">ACFFSA_40715</name>
</gene>
<keyword evidence="3" id="KW-1185">Reference proteome</keyword>
<sequence>MNKHQAISTTIAIAAFALLGLAPADATATATATATASSAACGVDPHDGRLYCGNDGGAPVFHGPRPVDAVDYLDTTQSWFTCWAQGELHPGGNTTWYGTVGDRFGNFGYVPASVVHTPSAFDADPGRYGLRRC</sequence>
<dbReference type="Proteomes" id="UP001589532">
    <property type="component" value="Unassembled WGS sequence"/>
</dbReference>
<dbReference type="RefSeq" id="WP_344987731.1">
    <property type="nucleotide sequence ID" value="NZ_BAAAXV010000002.1"/>
</dbReference>
<protein>
    <submittedName>
        <fullName evidence="2">Uncharacterized protein</fullName>
    </submittedName>
</protein>
<accession>A0ABV5SCP9</accession>
<comment type="caution">
    <text evidence="2">The sequence shown here is derived from an EMBL/GenBank/DDBJ whole genome shotgun (WGS) entry which is preliminary data.</text>
</comment>
<feature type="signal peptide" evidence="1">
    <location>
        <begin position="1"/>
        <end position="26"/>
    </location>
</feature>
<evidence type="ECO:0000256" key="1">
    <source>
        <dbReference type="SAM" id="SignalP"/>
    </source>
</evidence>
<feature type="chain" id="PRO_5046633494" evidence="1">
    <location>
        <begin position="27"/>
        <end position="133"/>
    </location>
</feature>
<proteinExistence type="predicted"/>
<evidence type="ECO:0000313" key="3">
    <source>
        <dbReference type="Proteomes" id="UP001589532"/>
    </source>
</evidence>
<evidence type="ECO:0000313" key="2">
    <source>
        <dbReference type="EMBL" id="MFB9629435.1"/>
    </source>
</evidence>
<keyword evidence="1" id="KW-0732">Signal</keyword>